<gene>
    <name evidence="1" type="ORF">E7747_03435</name>
</gene>
<dbReference type="KEGG" id="ddb:E7747_03435"/>
<dbReference type="Proteomes" id="UP000297149">
    <property type="component" value="Chromosome"/>
</dbReference>
<protein>
    <submittedName>
        <fullName evidence="1">Uncharacterized protein</fullName>
    </submittedName>
</protein>
<proteinExistence type="predicted"/>
<evidence type="ECO:0000313" key="2">
    <source>
        <dbReference type="Proteomes" id="UP000297149"/>
    </source>
</evidence>
<dbReference type="RefSeq" id="WP_123614046.1">
    <property type="nucleotide sequence ID" value="NZ_CAXHQF010000038.1"/>
</dbReference>
<reference evidence="2" key="1">
    <citation type="submission" date="2019-02" db="EMBL/GenBank/DDBJ databases">
        <title>Isolation and identification of novel species under the genus Muribaculum.</title>
        <authorList>
            <person name="Miyake S."/>
            <person name="Ding Y."/>
            <person name="Low A."/>
            <person name="Soh M."/>
            <person name="Seedorf H."/>
        </authorList>
    </citation>
    <scope>NUCLEOTIDE SEQUENCE [LARGE SCALE GENOMIC DNA]</scope>
    <source>
        <strain evidence="2">H5</strain>
    </source>
</reference>
<organism evidence="1 2">
    <name type="scientific">Duncaniella dubosii</name>
    <dbReference type="NCBI Taxonomy" id="2518971"/>
    <lineage>
        <taxon>Bacteria</taxon>
        <taxon>Pseudomonadati</taxon>
        <taxon>Bacteroidota</taxon>
        <taxon>Bacteroidia</taxon>
        <taxon>Bacteroidales</taxon>
        <taxon>Muribaculaceae</taxon>
        <taxon>Duncaniella</taxon>
    </lineage>
</organism>
<dbReference type="EMBL" id="CP039396">
    <property type="protein sequence ID" value="QCD41445.1"/>
    <property type="molecule type" value="Genomic_DNA"/>
</dbReference>
<name>A0A4P7W1X7_9BACT</name>
<evidence type="ECO:0000313" key="1">
    <source>
        <dbReference type="EMBL" id="QCD41445.1"/>
    </source>
</evidence>
<keyword evidence="2" id="KW-1185">Reference proteome</keyword>
<accession>A0A4P7W1X7</accession>
<dbReference type="AlphaFoldDB" id="A0A4P7W1X7"/>
<sequence>MKRTKMNVSALNAAIQAPVIQKKKKRDKVLSATNVEQKSPHAPQPVQFADAQYLPLKSGIAMNVVLR</sequence>